<dbReference type="EMBL" id="CAIT01000007">
    <property type="protein sequence ID" value="CCH54931.1"/>
    <property type="molecule type" value="Genomic_DNA"/>
</dbReference>
<organism evidence="1 2">
    <name type="scientific">Fibrisoma limi BUZ 3</name>
    <dbReference type="NCBI Taxonomy" id="1185876"/>
    <lineage>
        <taxon>Bacteria</taxon>
        <taxon>Pseudomonadati</taxon>
        <taxon>Bacteroidota</taxon>
        <taxon>Cytophagia</taxon>
        <taxon>Cytophagales</taxon>
        <taxon>Spirosomataceae</taxon>
        <taxon>Fibrisoma</taxon>
    </lineage>
</organism>
<dbReference type="RefSeq" id="WP_009283507.1">
    <property type="nucleotide sequence ID" value="NZ_CAIT01000007.1"/>
</dbReference>
<comment type="caution">
    <text evidence="1">The sequence shown here is derived from an EMBL/GenBank/DDBJ whole genome shotgun (WGS) entry which is preliminary data.</text>
</comment>
<keyword evidence="2" id="KW-1185">Reference proteome</keyword>
<evidence type="ECO:0000313" key="2">
    <source>
        <dbReference type="Proteomes" id="UP000009309"/>
    </source>
</evidence>
<dbReference type="AlphaFoldDB" id="I2GM05"/>
<proteinExistence type="predicted"/>
<dbReference type="Proteomes" id="UP000009309">
    <property type="component" value="Unassembled WGS sequence"/>
</dbReference>
<accession>I2GM05</accession>
<evidence type="ECO:0000313" key="1">
    <source>
        <dbReference type="EMBL" id="CCH54931.1"/>
    </source>
</evidence>
<sequence>MNQFIAIHYNGQTPAFTYTNTLEDAKRHLSNLIANRQVGPNDAMAIVRAEDDQILYFKMDNNTMADLSTARAKQTGWFTDVYRFFNECSLRLRHSIVTPGK</sequence>
<dbReference type="OrthoDB" id="962698at2"/>
<gene>
    <name evidence="1" type="ORF">BN8_04152</name>
</gene>
<protein>
    <submittedName>
        <fullName evidence="1">Uncharacterized protein</fullName>
    </submittedName>
</protein>
<reference evidence="1 2" key="1">
    <citation type="journal article" date="2012" name="J. Bacteriol.">
        <title>Genome Sequence of the Filamentous Bacterium Fibrisoma limi BUZ 3T.</title>
        <authorList>
            <person name="Filippini M."/>
            <person name="Qi W."/>
            <person name="Jaenicke S."/>
            <person name="Goesmann A."/>
            <person name="Smits T.H."/>
            <person name="Bagheri H.C."/>
        </authorList>
    </citation>
    <scope>NUCLEOTIDE SEQUENCE [LARGE SCALE GENOMIC DNA]</scope>
    <source>
        <strain evidence="2">BUZ 3T</strain>
    </source>
</reference>
<name>I2GM05_9BACT</name>